<dbReference type="AlphaFoldDB" id="E3MKM4"/>
<organism evidence="3">
    <name type="scientific">Caenorhabditis remanei</name>
    <name type="common">Caenorhabditis vulgaris</name>
    <dbReference type="NCBI Taxonomy" id="31234"/>
    <lineage>
        <taxon>Eukaryota</taxon>
        <taxon>Metazoa</taxon>
        <taxon>Ecdysozoa</taxon>
        <taxon>Nematoda</taxon>
        <taxon>Chromadorea</taxon>
        <taxon>Rhabditida</taxon>
        <taxon>Rhabditina</taxon>
        <taxon>Rhabditomorpha</taxon>
        <taxon>Rhabditoidea</taxon>
        <taxon>Rhabditidae</taxon>
        <taxon>Peloderinae</taxon>
        <taxon>Caenorhabditis</taxon>
    </lineage>
</organism>
<feature type="compositionally biased region" description="Basic residues" evidence="1">
    <location>
        <begin position="269"/>
        <end position="283"/>
    </location>
</feature>
<feature type="compositionally biased region" description="Polar residues" evidence="1">
    <location>
        <begin position="355"/>
        <end position="371"/>
    </location>
</feature>
<feature type="region of interest" description="Disordered" evidence="1">
    <location>
        <begin position="1"/>
        <end position="23"/>
    </location>
</feature>
<sequence>MGSFNKQVDSPVMTGESSFSLSNQSIEQSRSTINANLPLLADLETLELKNLDKDFTFIGTIGIADLAANPEIATTYPEFHNFITHHNPSCHDPSSFDGYVMEETLEAPSVEKYRKLFNEMLHLMYFNCHLTVSGHIHKISFNSNFQHVNEQRKAESSELLDKINSLRLLIGSSVSTAQEVEDDGNKMQKEFRGVYPYKSKADKDTLEGCDSIEVKYNRGELQIVRTPTVVGPSMQTPPPKNYEWGAHFENLQVESIKKESTPVADVTHSRRSTSSRSLTRPKHTYAPYKKNPTRRLIDELCQVSADTPIKQIAAGLSNLSVSPLVPIHTSQNKEINHHGLPIHNTYERSPFAPVSQHNSSRSGTNSTTENSANDRRQRSVYSPDSNNSESHQ</sequence>
<protein>
    <submittedName>
        <fullName evidence="2">Uncharacterized protein</fullName>
    </submittedName>
</protein>
<dbReference type="HOGENOM" id="CLU_704457_0_0_1"/>
<proteinExistence type="predicted"/>
<keyword evidence="3" id="KW-1185">Reference proteome</keyword>
<feature type="region of interest" description="Disordered" evidence="1">
    <location>
        <begin position="259"/>
        <end position="291"/>
    </location>
</feature>
<evidence type="ECO:0000313" key="3">
    <source>
        <dbReference type="Proteomes" id="UP000008281"/>
    </source>
</evidence>
<evidence type="ECO:0000256" key="1">
    <source>
        <dbReference type="SAM" id="MobiDB-lite"/>
    </source>
</evidence>
<name>E3MKM4_CAERE</name>
<evidence type="ECO:0000313" key="2">
    <source>
        <dbReference type="EMBL" id="EFP04085.1"/>
    </source>
</evidence>
<dbReference type="Proteomes" id="UP000008281">
    <property type="component" value="Unassembled WGS sequence"/>
</dbReference>
<reference evidence="2" key="1">
    <citation type="submission" date="2007-07" db="EMBL/GenBank/DDBJ databases">
        <title>PCAP assembly of the Caenorhabditis remanei genome.</title>
        <authorList>
            <consortium name="The Caenorhabditis remanei Sequencing Consortium"/>
            <person name="Wilson R.K."/>
        </authorList>
    </citation>
    <scope>NUCLEOTIDE SEQUENCE [LARGE SCALE GENOMIC DNA]</scope>
    <source>
        <strain evidence="2">PB4641</strain>
    </source>
</reference>
<dbReference type="EMBL" id="DS268452">
    <property type="protein sequence ID" value="EFP04085.1"/>
    <property type="molecule type" value="Genomic_DNA"/>
</dbReference>
<dbReference type="STRING" id="31234.E3MKM4"/>
<gene>
    <name evidence="2" type="ORF">CRE_27635</name>
</gene>
<accession>E3MKM4</accession>
<feature type="region of interest" description="Disordered" evidence="1">
    <location>
        <begin position="341"/>
        <end position="392"/>
    </location>
</feature>
<dbReference type="InParanoid" id="E3MKM4"/>
<dbReference type="eggNOG" id="KOG2129">
    <property type="taxonomic scope" value="Eukaryota"/>
</dbReference>
<feature type="compositionally biased region" description="Polar residues" evidence="1">
    <location>
        <begin position="379"/>
        <end position="392"/>
    </location>
</feature>